<protein>
    <recommendedName>
        <fullName evidence="5">Transketolase-like pyrimidine-binding domain-containing protein</fullName>
    </recommendedName>
</protein>
<evidence type="ECO:0000313" key="3">
    <source>
        <dbReference type="EMBL" id="OGD63364.1"/>
    </source>
</evidence>
<dbReference type="Gene3D" id="3.40.50.920">
    <property type="match status" value="1"/>
</dbReference>
<proteinExistence type="predicted"/>
<dbReference type="PANTHER" id="PTHR42980">
    <property type="entry name" value="2-OXOISOVALERATE DEHYDROGENASE SUBUNIT BETA-RELATED"/>
    <property type="match status" value="1"/>
</dbReference>
<comment type="cofactor">
    <cofactor evidence="1">
        <name>thiamine diphosphate</name>
        <dbReference type="ChEBI" id="CHEBI:58937"/>
    </cofactor>
</comment>
<accession>A0A1F5E7Y7</accession>
<dbReference type="Proteomes" id="UP000177006">
    <property type="component" value="Unassembled WGS sequence"/>
</dbReference>
<dbReference type="GO" id="GO:0007584">
    <property type="term" value="P:response to nutrient"/>
    <property type="evidence" value="ECO:0007669"/>
    <property type="project" value="TreeGrafter"/>
</dbReference>
<dbReference type="GO" id="GO:0009083">
    <property type="term" value="P:branched-chain amino acid catabolic process"/>
    <property type="evidence" value="ECO:0007669"/>
    <property type="project" value="TreeGrafter"/>
</dbReference>
<dbReference type="Gene3D" id="3.40.50.970">
    <property type="match status" value="1"/>
</dbReference>
<organism evidence="3 4">
    <name type="scientific">Candidatus Beckwithbacteria bacterium RBG_13_42_9</name>
    <dbReference type="NCBI Taxonomy" id="1797457"/>
    <lineage>
        <taxon>Bacteria</taxon>
        <taxon>Candidatus Beckwithiibacteriota</taxon>
    </lineage>
</organism>
<sequence length="309" mass="34640">MKYIEYVNQLIRNEVKLAGRIVLFGQNINAGSCLSGLTKNLKVKSGLIINTPNCENTLCGVGFGLMINGVPSIYFMKQQDFLLLGVDHLVNTYNLLRTKNVRGSFTIVSIIYDCGYGGGQSALNNFADFCSIARIPGYTITNAVDARTIINKHLISPGFRIIGVSQRLFNDELIQSVKGTPNRDGSLFQYTKGKDLTIVCFNFSFPYGWELSQKLVPKRLQASLFSVNTLTPINWDQIMINLKRTKKLVLIDDSKSANTACDNFLATALDNCQIKKKLILKRKFSQLWFKPQADNLKVNYSQVINKIIT</sequence>
<evidence type="ECO:0000256" key="1">
    <source>
        <dbReference type="ARBA" id="ARBA00001964"/>
    </source>
</evidence>
<dbReference type="STRING" id="1797457.A2160_02675"/>
<evidence type="ECO:0008006" key="5">
    <source>
        <dbReference type="Google" id="ProtNLM"/>
    </source>
</evidence>
<comment type="caution">
    <text evidence="3">The sequence shown here is derived from an EMBL/GenBank/DDBJ whole genome shotgun (WGS) entry which is preliminary data.</text>
</comment>
<dbReference type="EMBL" id="MEZK01000010">
    <property type="protein sequence ID" value="OGD63364.1"/>
    <property type="molecule type" value="Genomic_DNA"/>
</dbReference>
<dbReference type="GO" id="GO:0016491">
    <property type="term" value="F:oxidoreductase activity"/>
    <property type="evidence" value="ECO:0007669"/>
    <property type="project" value="UniProtKB-KW"/>
</dbReference>
<evidence type="ECO:0000256" key="2">
    <source>
        <dbReference type="ARBA" id="ARBA00023002"/>
    </source>
</evidence>
<name>A0A1F5E7Y7_9BACT</name>
<reference evidence="3 4" key="1">
    <citation type="journal article" date="2016" name="Nat. Commun.">
        <title>Thousands of microbial genomes shed light on interconnected biogeochemical processes in an aquifer system.</title>
        <authorList>
            <person name="Anantharaman K."/>
            <person name="Brown C.T."/>
            <person name="Hug L.A."/>
            <person name="Sharon I."/>
            <person name="Castelle C.J."/>
            <person name="Probst A.J."/>
            <person name="Thomas B.C."/>
            <person name="Singh A."/>
            <person name="Wilkins M.J."/>
            <person name="Karaoz U."/>
            <person name="Brodie E.L."/>
            <person name="Williams K.H."/>
            <person name="Hubbard S.S."/>
            <person name="Banfield J.F."/>
        </authorList>
    </citation>
    <scope>NUCLEOTIDE SEQUENCE [LARGE SCALE GENOMIC DNA]</scope>
</reference>
<dbReference type="InterPro" id="IPR029061">
    <property type="entry name" value="THDP-binding"/>
</dbReference>
<dbReference type="AlphaFoldDB" id="A0A1F5E7Y7"/>
<dbReference type="InterPro" id="IPR009014">
    <property type="entry name" value="Transketo_C/PFOR_II"/>
</dbReference>
<keyword evidence="2" id="KW-0560">Oxidoreductase</keyword>
<gene>
    <name evidence="3" type="ORF">A2160_02675</name>
</gene>
<evidence type="ECO:0000313" key="4">
    <source>
        <dbReference type="Proteomes" id="UP000177006"/>
    </source>
</evidence>
<dbReference type="PANTHER" id="PTHR42980:SF1">
    <property type="entry name" value="2-OXOISOVALERATE DEHYDROGENASE SUBUNIT BETA, MITOCHONDRIAL"/>
    <property type="match status" value="1"/>
</dbReference>
<dbReference type="SUPFAM" id="SSF52922">
    <property type="entry name" value="TK C-terminal domain-like"/>
    <property type="match status" value="1"/>
</dbReference>
<dbReference type="SUPFAM" id="SSF52518">
    <property type="entry name" value="Thiamin diphosphate-binding fold (THDP-binding)"/>
    <property type="match status" value="1"/>
</dbReference>